<dbReference type="InterPro" id="IPR022170">
    <property type="entry name" value="MUL1-like"/>
</dbReference>
<accession>A0A381V0G2</accession>
<feature type="transmembrane region" description="Helical" evidence="12">
    <location>
        <begin position="267"/>
        <end position="289"/>
    </location>
</feature>
<evidence type="ECO:0000256" key="6">
    <source>
        <dbReference type="ARBA" id="ARBA00022723"/>
    </source>
</evidence>
<dbReference type="GO" id="GO:0008270">
    <property type="term" value="F:zinc ion binding"/>
    <property type="evidence" value="ECO:0007669"/>
    <property type="project" value="UniProtKB-KW"/>
</dbReference>
<dbReference type="AlphaFoldDB" id="A0A381V0G2"/>
<gene>
    <name evidence="14" type="ORF">METZ01_LOCUS86729</name>
</gene>
<comment type="subcellular location">
    <subcellularLocation>
        <location evidence="2">Membrane</location>
        <topology evidence="2">Multi-pass membrane protein</topology>
    </subcellularLocation>
</comment>
<keyword evidence="8" id="KW-0833">Ubl conjugation pathway</keyword>
<keyword evidence="6" id="KW-0479">Metal-binding</keyword>
<dbReference type="GO" id="GO:0061630">
    <property type="term" value="F:ubiquitin protein ligase activity"/>
    <property type="evidence" value="ECO:0007669"/>
    <property type="project" value="UniProtKB-EC"/>
</dbReference>
<feature type="domain" description="E3 Ubiquitin ligase MUL1-like" evidence="13">
    <location>
        <begin position="123"/>
        <end position="283"/>
    </location>
</feature>
<evidence type="ECO:0000313" key="14">
    <source>
        <dbReference type="EMBL" id="SVA33875.1"/>
    </source>
</evidence>
<keyword evidence="5 12" id="KW-0812">Transmembrane</keyword>
<evidence type="ECO:0000256" key="7">
    <source>
        <dbReference type="ARBA" id="ARBA00022771"/>
    </source>
</evidence>
<reference evidence="14" key="1">
    <citation type="submission" date="2018-05" db="EMBL/GenBank/DDBJ databases">
        <authorList>
            <person name="Lanie J.A."/>
            <person name="Ng W.-L."/>
            <person name="Kazmierczak K.M."/>
            <person name="Andrzejewski T.M."/>
            <person name="Davidsen T.M."/>
            <person name="Wayne K.J."/>
            <person name="Tettelin H."/>
            <person name="Glass J.I."/>
            <person name="Rusch D."/>
            <person name="Podicherti R."/>
            <person name="Tsui H.-C.T."/>
            <person name="Winkler M.E."/>
        </authorList>
    </citation>
    <scope>NUCLEOTIDE SEQUENCE</scope>
</reference>
<evidence type="ECO:0000256" key="5">
    <source>
        <dbReference type="ARBA" id="ARBA00022692"/>
    </source>
</evidence>
<evidence type="ECO:0000256" key="2">
    <source>
        <dbReference type="ARBA" id="ARBA00004141"/>
    </source>
</evidence>
<name>A0A381V0G2_9ZZZZ</name>
<keyword evidence="4" id="KW-0808">Transferase</keyword>
<sequence length="290" mass="32863">MHLKKSSMKLSFQPTIVFLILFHAITSLENSPESQKIIYARSGDGLGFAIFFFLGGLMMFYLGLKKIQRDRLIANMPTSKIRSMAMGLVELYGIIKAHDETIIAPFSGKECVYCRVSVGEWRGSGKRRHLRIHRQREKGVLFNLEDDTGKVIIDARGADLTNLKRDVSIKLHDSGEMTDRLKAYCEKHKIEWKSTFGNRAMEFEETFIEPGEDLYVMGTAQPSPHSDESKKHIGHEKIMIGYAQGQRMFYISDKSEKELLHKSASKSVFMIFGGIGLSALGLLMILSQFN</sequence>
<organism evidence="14">
    <name type="scientific">marine metagenome</name>
    <dbReference type="NCBI Taxonomy" id="408172"/>
    <lineage>
        <taxon>unclassified sequences</taxon>
        <taxon>metagenomes</taxon>
        <taxon>ecological metagenomes</taxon>
    </lineage>
</organism>
<evidence type="ECO:0000256" key="4">
    <source>
        <dbReference type="ARBA" id="ARBA00022679"/>
    </source>
</evidence>
<evidence type="ECO:0000259" key="13">
    <source>
        <dbReference type="Pfam" id="PF12483"/>
    </source>
</evidence>
<dbReference type="EC" id="2.3.2.27" evidence="3"/>
<dbReference type="GO" id="GO:0016567">
    <property type="term" value="P:protein ubiquitination"/>
    <property type="evidence" value="ECO:0007669"/>
    <property type="project" value="InterPro"/>
</dbReference>
<feature type="transmembrane region" description="Helical" evidence="12">
    <location>
        <begin position="46"/>
        <end position="64"/>
    </location>
</feature>
<dbReference type="EMBL" id="UINC01007535">
    <property type="protein sequence ID" value="SVA33875.1"/>
    <property type="molecule type" value="Genomic_DNA"/>
</dbReference>
<proteinExistence type="predicted"/>
<dbReference type="GO" id="GO:0016020">
    <property type="term" value="C:membrane"/>
    <property type="evidence" value="ECO:0007669"/>
    <property type="project" value="UniProtKB-SubCell"/>
</dbReference>
<keyword evidence="11 12" id="KW-0472">Membrane</keyword>
<dbReference type="Pfam" id="PF12483">
    <property type="entry name" value="GIDE"/>
    <property type="match status" value="1"/>
</dbReference>
<keyword evidence="7" id="KW-0863">Zinc-finger</keyword>
<evidence type="ECO:0000256" key="11">
    <source>
        <dbReference type="ARBA" id="ARBA00023136"/>
    </source>
</evidence>
<comment type="catalytic activity">
    <reaction evidence="1">
        <text>S-ubiquitinyl-[E2 ubiquitin-conjugating enzyme]-L-cysteine + [acceptor protein]-L-lysine = [E2 ubiquitin-conjugating enzyme]-L-cysteine + N(6)-ubiquitinyl-[acceptor protein]-L-lysine.</text>
        <dbReference type="EC" id="2.3.2.27"/>
    </reaction>
</comment>
<protein>
    <recommendedName>
        <fullName evidence="3">RING-type E3 ubiquitin transferase</fullName>
        <ecNumber evidence="3">2.3.2.27</ecNumber>
    </recommendedName>
</protein>
<evidence type="ECO:0000256" key="10">
    <source>
        <dbReference type="ARBA" id="ARBA00022989"/>
    </source>
</evidence>
<keyword evidence="9" id="KW-0862">Zinc</keyword>
<evidence type="ECO:0000256" key="1">
    <source>
        <dbReference type="ARBA" id="ARBA00000900"/>
    </source>
</evidence>
<evidence type="ECO:0000256" key="9">
    <source>
        <dbReference type="ARBA" id="ARBA00022833"/>
    </source>
</evidence>
<keyword evidence="10 12" id="KW-1133">Transmembrane helix</keyword>
<evidence type="ECO:0000256" key="12">
    <source>
        <dbReference type="SAM" id="Phobius"/>
    </source>
</evidence>
<evidence type="ECO:0000256" key="3">
    <source>
        <dbReference type="ARBA" id="ARBA00012483"/>
    </source>
</evidence>
<evidence type="ECO:0000256" key="8">
    <source>
        <dbReference type="ARBA" id="ARBA00022786"/>
    </source>
</evidence>